<protein>
    <submittedName>
        <fullName evidence="1">Uncharacterized protein</fullName>
    </submittedName>
</protein>
<proteinExistence type="predicted"/>
<accession>A0ABW3ZY01</accession>
<organism evidence="1 2">
    <name type="scientific">Lentibacillus salinarum</name>
    <dbReference type="NCBI Taxonomy" id="446820"/>
    <lineage>
        <taxon>Bacteria</taxon>
        <taxon>Bacillati</taxon>
        <taxon>Bacillota</taxon>
        <taxon>Bacilli</taxon>
        <taxon>Bacillales</taxon>
        <taxon>Bacillaceae</taxon>
        <taxon>Lentibacillus</taxon>
    </lineage>
</organism>
<sequence>MSEKAFNMGLKQALATQEQKYPVEECPECGFEIPLKSFPVALYRITIWDFPMYKCQCGFCIQRGIVEAAIKSMQKQHNLHGGYYIEQLLEIEVENIK</sequence>
<reference evidence="2" key="1">
    <citation type="journal article" date="2019" name="Int. J. Syst. Evol. Microbiol.">
        <title>The Global Catalogue of Microorganisms (GCM) 10K type strain sequencing project: providing services to taxonomists for standard genome sequencing and annotation.</title>
        <authorList>
            <consortium name="The Broad Institute Genomics Platform"/>
            <consortium name="The Broad Institute Genome Sequencing Center for Infectious Disease"/>
            <person name="Wu L."/>
            <person name="Ma J."/>
        </authorList>
    </citation>
    <scope>NUCLEOTIDE SEQUENCE [LARGE SCALE GENOMIC DNA]</scope>
    <source>
        <strain evidence="2">CCUG 54822</strain>
    </source>
</reference>
<evidence type="ECO:0000313" key="2">
    <source>
        <dbReference type="Proteomes" id="UP001597178"/>
    </source>
</evidence>
<gene>
    <name evidence="1" type="ORF">ACFQ4A_15930</name>
</gene>
<keyword evidence="2" id="KW-1185">Reference proteome</keyword>
<dbReference type="Proteomes" id="UP001597178">
    <property type="component" value="Unassembled WGS sequence"/>
</dbReference>
<evidence type="ECO:0000313" key="1">
    <source>
        <dbReference type="EMBL" id="MFD1363139.1"/>
    </source>
</evidence>
<dbReference type="RefSeq" id="WP_382402361.1">
    <property type="nucleotide sequence ID" value="NZ_JBHTNH010000029.1"/>
</dbReference>
<comment type="caution">
    <text evidence="1">The sequence shown here is derived from an EMBL/GenBank/DDBJ whole genome shotgun (WGS) entry which is preliminary data.</text>
</comment>
<name>A0ABW3ZY01_9BACI</name>
<dbReference type="EMBL" id="JBHTNH010000029">
    <property type="protein sequence ID" value="MFD1363139.1"/>
    <property type="molecule type" value="Genomic_DNA"/>
</dbReference>